<comment type="similarity">
    <text evidence="2 13">Belongs to the small GTPase superfamily. Arf family.</text>
</comment>
<proteinExistence type="inferred from homology"/>
<reference evidence="14 15" key="1">
    <citation type="submission" date="2019-01" db="EMBL/GenBank/DDBJ databases">
        <title>A draft genome assembly of the solar-powered sea slug Elysia chlorotica.</title>
        <authorList>
            <person name="Cai H."/>
            <person name="Li Q."/>
            <person name="Fang X."/>
            <person name="Li J."/>
            <person name="Curtis N.E."/>
            <person name="Altenburger A."/>
            <person name="Shibata T."/>
            <person name="Feng M."/>
            <person name="Maeda T."/>
            <person name="Schwartz J.A."/>
            <person name="Shigenobu S."/>
            <person name="Lundholm N."/>
            <person name="Nishiyama T."/>
            <person name="Yang H."/>
            <person name="Hasebe M."/>
            <person name="Li S."/>
            <person name="Pierce S.K."/>
            <person name="Wang J."/>
        </authorList>
    </citation>
    <scope>NUCLEOTIDE SEQUENCE [LARGE SCALE GENOMIC DNA]</scope>
    <source>
        <strain evidence="14">EC2010</strain>
        <tissue evidence="14">Whole organism of an adult</tissue>
    </source>
</reference>
<dbReference type="PROSITE" id="PS51417">
    <property type="entry name" value="ARF"/>
    <property type="match status" value="1"/>
</dbReference>
<dbReference type="EMBL" id="RQTK01001847">
    <property type="protein sequence ID" value="RUS69068.1"/>
    <property type="molecule type" value="Genomic_DNA"/>
</dbReference>
<organism evidence="14 15">
    <name type="scientific">Elysia chlorotica</name>
    <name type="common">Eastern emerald elysia</name>
    <name type="synonym">Sea slug</name>
    <dbReference type="NCBI Taxonomy" id="188477"/>
    <lineage>
        <taxon>Eukaryota</taxon>
        <taxon>Metazoa</taxon>
        <taxon>Spiralia</taxon>
        <taxon>Lophotrochozoa</taxon>
        <taxon>Mollusca</taxon>
        <taxon>Gastropoda</taxon>
        <taxon>Heterobranchia</taxon>
        <taxon>Euthyneura</taxon>
        <taxon>Panpulmonata</taxon>
        <taxon>Sacoglossa</taxon>
        <taxon>Placobranchoidea</taxon>
        <taxon>Plakobranchidae</taxon>
        <taxon>Elysia</taxon>
    </lineage>
</organism>
<dbReference type="InterPro" id="IPR024156">
    <property type="entry name" value="Small_GTPase_ARF"/>
</dbReference>
<evidence type="ECO:0000256" key="12">
    <source>
        <dbReference type="PIRSR" id="PIRSR606689-2"/>
    </source>
</evidence>
<dbReference type="CDD" id="cd00878">
    <property type="entry name" value="Arf_Arl"/>
    <property type="match status" value="1"/>
</dbReference>
<evidence type="ECO:0000256" key="13">
    <source>
        <dbReference type="RuleBase" id="RU003925"/>
    </source>
</evidence>
<dbReference type="Proteomes" id="UP000271974">
    <property type="component" value="Unassembled WGS sequence"/>
</dbReference>
<keyword evidence="6" id="KW-0931">ER-Golgi transport</keyword>
<dbReference type="SMART" id="SM00175">
    <property type="entry name" value="RAB"/>
    <property type="match status" value="1"/>
</dbReference>
<accession>A0A3S1AWE1</accession>
<dbReference type="GO" id="GO:0015031">
    <property type="term" value="P:protein transport"/>
    <property type="evidence" value="ECO:0007669"/>
    <property type="project" value="UniProtKB-KW"/>
</dbReference>
<evidence type="ECO:0000256" key="8">
    <source>
        <dbReference type="ARBA" id="ARBA00023034"/>
    </source>
</evidence>
<dbReference type="GO" id="GO:0005525">
    <property type="term" value="F:GTP binding"/>
    <property type="evidence" value="ECO:0007669"/>
    <property type="project" value="UniProtKB-KW"/>
</dbReference>
<keyword evidence="5 11" id="KW-0547">Nucleotide-binding</keyword>
<evidence type="ECO:0000256" key="10">
    <source>
        <dbReference type="ARBA" id="ARBA00023288"/>
    </source>
</evidence>
<evidence type="ECO:0000256" key="4">
    <source>
        <dbReference type="ARBA" id="ARBA00022707"/>
    </source>
</evidence>
<keyword evidence="15" id="KW-1185">Reference proteome</keyword>
<keyword evidence="12" id="KW-0479">Metal-binding</keyword>
<dbReference type="SMART" id="SM00177">
    <property type="entry name" value="ARF"/>
    <property type="match status" value="1"/>
</dbReference>
<feature type="binding site" evidence="12">
    <location>
        <position position="41"/>
    </location>
    <ligand>
        <name>Mg(2+)</name>
        <dbReference type="ChEBI" id="CHEBI:18420"/>
    </ligand>
</feature>
<keyword evidence="8" id="KW-0333">Golgi apparatus</keyword>
<evidence type="ECO:0000256" key="11">
    <source>
        <dbReference type="PIRSR" id="PIRSR606689-1"/>
    </source>
</evidence>
<keyword evidence="9 11" id="KW-0342">GTP-binding</keyword>
<dbReference type="GO" id="GO:0046872">
    <property type="term" value="F:metal ion binding"/>
    <property type="evidence" value="ECO:0007669"/>
    <property type="project" value="UniProtKB-KW"/>
</dbReference>
<dbReference type="PANTHER" id="PTHR11711">
    <property type="entry name" value="ADP RIBOSYLATION FACTOR-RELATED"/>
    <property type="match status" value="1"/>
</dbReference>
<dbReference type="Gene3D" id="3.40.50.300">
    <property type="entry name" value="P-loop containing nucleotide triphosphate hydrolases"/>
    <property type="match status" value="1"/>
</dbReference>
<evidence type="ECO:0000256" key="9">
    <source>
        <dbReference type="ARBA" id="ARBA00023134"/>
    </source>
</evidence>
<keyword evidence="3" id="KW-0813">Transport</keyword>
<evidence type="ECO:0000256" key="3">
    <source>
        <dbReference type="ARBA" id="ARBA00022448"/>
    </source>
</evidence>
<dbReference type="SUPFAM" id="SSF52540">
    <property type="entry name" value="P-loop containing nucleoside triphosphate hydrolases"/>
    <property type="match status" value="1"/>
</dbReference>
<sequence>MGNWLFKGPQRRIVIQGLDASGKTSLLYGLKLGEVIQTVPTVGYNVETVTTPDGGSFTCWDLGGQEKVRPLYRHYYPNTHGYVYVLDSGDRERLGQALDEFVQYVLLEELTRGAVVLVLANKQDVPGALSALDVERALRDVYNFSVRGPGSGHTVLVRPCSTLTMEGVREAFHDFAEEIRLNHAGKGRSGLISLEDDANNDTEAQVQDADKSIEVQANGLGRGLGSDKQAEIFAHREMTNWSKTSVSLLRTVFE</sequence>
<name>A0A3S1AWE1_ELYCH</name>
<evidence type="ECO:0000313" key="15">
    <source>
        <dbReference type="Proteomes" id="UP000271974"/>
    </source>
</evidence>
<feature type="binding site" evidence="12">
    <location>
        <position position="24"/>
    </location>
    <ligand>
        <name>Mg(2+)</name>
        <dbReference type="ChEBI" id="CHEBI:18420"/>
    </ligand>
</feature>
<evidence type="ECO:0000256" key="6">
    <source>
        <dbReference type="ARBA" id="ARBA00022892"/>
    </source>
</evidence>
<dbReference type="SMART" id="SM00178">
    <property type="entry name" value="SAR"/>
    <property type="match status" value="1"/>
</dbReference>
<keyword evidence="10" id="KW-0449">Lipoprotein</keyword>
<evidence type="ECO:0000256" key="2">
    <source>
        <dbReference type="ARBA" id="ARBA00010290"/>
    </source>
</evidence>
<dbReference type="GO" id="GO:0005794">
    <property type="term" value="C:Golgi apparatus"/>
    <property type="evidence" value="ECO:0007669"/>
    <property type="project" value="UniProtKB-SubCell"/>
</dbReference>
<comment type="subcellular location">
    <subcellularLocation>
        <location evidence="1">Golgi apparatus</location>
    </subcellularLocation>
</comment>
<dbReference type="InterPro" id="IPR027417">
    <property type="entry name" value="P-loop_NTPase"/>
</dbReference>
<keyword evidence="7" id="KW-0653">Protein transport</keyword>
<feature type="binding site" evidence="11">
    <location>
        <begin position="121"/>
        <end position="124"/>
    </location>
    <ligand>
        <name>GTP</name>
        <dbReference type="ChEBI" id="CHEBI:37565"/>
    </ligand>
</feature>
<dbReference type="AlphaFoldDB" id="A0A3S1AWE1"/>
<feature type="binding site" evidence="11">
    <location>
        <position position="64"/>
    </location>
    <ligand>
        <name>GTP</name>
        <dbReference type="ChEBI" id="CHEBI:37565"/>
    </ligand>
</feature>
<dbReference type="STRING" id="188477.A0A3S1AWE1"/>
<dbReference type="GO" id="GO:0003924">
    <property type="term" value="F:GTPase activity"/>
    <property type="evidence" value="ECO:0007669"/>
    <property type="project" value="InterPro"/>
</dbReference>
<dbReference type="NCBIfam" id="TIGR00231">
    <property type="entry name" value="small_GTP"/>
    <property type="match status" value="1"/>
</dbReference>
<keyword evidence="4" id="KW-0519">Myristate</keyword>
<gene>
    <name evidence="14" type="ORF">EGW08_023171</name>
</gene>
<dbReference type="GO" id="GO:0016192">
    <property type="term" value="P:vesicle-mediated transport"/>
    <property type="evidence" value="ECO:0007669"/>
    <property type="project" value="UniProtKB-KW"/>
</dbReference>
<keyword evidence="12" id="KW-0460">Magnesium</keyword>
<dbReference type="OrthoDB" id="6129026at2759"/>
<dbReference type="FunFam" id="3.40.50.300:FF:003500">
    <property type="entry name" value="ADP-ribosylation factor 1"/>
    <property type="match status" value="1"/>
</dbReference>
<evidence type="ECO:0000256" key="1">
    <source>
        <dbReference type="ARBA" id="ARBA00004555"/>
    </source>
</evidence>
<feature type="binding site" evidence="11">
    <location>
        <begin position="17"/>
        <end position="24"/>
    </location>
    <ligand>
        <name>GTP</name>
        <dbReference type="ChEBI" id="CHEBI:37565"/>
    </ligand>
</feature>
<protein>
    <submittedName>
        <fullName evidence="14">Uncharacterized protein</fullName>
    </submittedName>
</protein>
<dbReference type="Pfam" id="PF00025">
    <property type="entry name" value="Arf"/>
    <property type="match status" value="1"/>
</dbReference>
<dbReference type="InterPro" id="IPR006689">
    <property type="entry name" value="Small_GTPase_ARF/SAR"/>
</dbReference>
<evidence type="ECO:0000313" key="14">
    <source>
        <dbReference type="EMBL" id="RUS69068.1"/>
    </source>
</evidence>
<comment type="caution">
    <text evidence="14">The sequence shown here is derived from an EMBL/GenBank/DDBJ whole genome shotgun (WGS) entry which is preliminary data.</text>
</comment>
<evidence type="ECO:0000256" key="7">
    <source>
        <dbReference type="ARBA" id="ARBA00022927"/>
    </source>
</evidence>
<dbReference type="InterPro" id="IPR005225">
    <property type="entry name" value="Small_GTP-bd"/>
</dbReference>
<evidence type="ECO:0000256" key="5">
    <source>
        <dbReference type="ARBA" id="ARBA00022741"/>
    </source>
</evidence>
<dbReference type="PRINTS" id="PR00328">
    <property type="entry name" value="SAR1GTPBP"/>
</dbReference>